<evidence type="ECO:0000313" key="3">
    <source>
        <dbReference type="Proteomes" id="UP000316291"/>
    </source>
</evidence>
<reference evidence="2 3" key="1">
    <citation type="journal article" date="2015" name="Stand. Genomic Sci.">
        <title>Genomic Encyclopedia of Bacterial and Archaeal Type Strains, Phase III: the genomes of soil and plant-associated and newly described type strains.</title>
        <authorList>
            <person name="Whitman W.B."/>
            <person name="Woyke T."/>
            <person name="Klenk H.P."/>
            <person name="Zhou Y."/>
            <person name="Lilburn T.G."/>
            <person name="Beck B.J."/>
            <person name="De Vos P."/>
            <person name="Vandamme P."/>
            <person name="Eisen J.A."/>
            <person name="Garrity G."/>
            <person name="Hugenholtz P."/>
            <person name="Kyrpides N.C."/>
        </authorList>
    </citation>
    <scope>NUCLEOTIDE SEQUENCE [LARGE SCALE GENOMIC DNA]</scope>
    <source>
        <strain evidence="2 3">CGMCC 1.10948</strain>
    </source>
</reference>
<accession>A0A562RZP3</accession>
<protein>
    <submittedName>
        <fullName evidence="2">Uncharacterized protein</fullName>
    </submittedName>
</protein>
<organism evidence="2 3">
    <name type="scientific">Bradyrhizobium huanghuaihaiense</name>
    <dbReference type="NCBI Taxonomy" id="990078"/>
    <lineage>
        <taxon>Bacteria</taxon>
        <taxon>Pseudomonadati</taxon>
        <taxon>Pseudomonadota</taxon>
        <taxon>Alphaproteobacteria</taxon>
        <taxon>Hyphomicrobiales</taxon>
        <taxon>Nitrobacteraceae</taxon>
        <taxon>Bradyrhizobium</taxon>
    </lineage>
</organism>
<evidence type="ECO:0000313" key="2">
    <source>
        <dbReference type="EMBL" id="TWI74607.1"/>
    </source>
</evidence>
<dbReference type="AlphaFoldDB" id="A0A562RZP3"/>
<keyword evidence="3" id="KW-1185">Reference proteome</keyword>
<comment type="caution">
    <text evidence="2">The sequence shown here is derived from an EMBL/GenBank/DDBJ whole genome shotgun (WGS) entry which is preliminary data.</text>
</comment>
<feature type="compositionally biased region" description="Polar residues" evidence="1">
    <location>
        <begin position="32"/>
        <end position="58"/>
    </location>
</feature>
<name>A0A562RZP3_9BRAD</name>
<proteinExistence type="predicted"/>
<dbReference type="EMBL" id="VLLA01000002">
    <property type="protein sequence ID" value="TWI74607.1"/>
    <property type="molecule type" value="Genomic_DNA"/>
</dbReference>
<dbReference type="Proteomes" id="UP000316291">
    <property type="component" value="Unassembled WGS sequence"/>
</dbReference>
<feature type="region of interest" description="Disordered" evidence="1">
    <location>
        <begin position="27"/>
        <end position="58"/>
    </location>
</feature>
<gene>
    <name evidence="2" type="ORF">IQ16_00898</name>
</gene>
<evidence type="ECO:0000256" key="1">
    <source>
        <dbReference type="SAM" id="MobiDB-lite"/>
    </source>
</evidence>
<sequence>MTYDSTADAVTNWSRNVASASLGVAGRIGDSDAQNSPGHGTPRNSSNQTNNLLVDDVQSLNRLTGC</sequence>